<accession>A0A426Z4B6</accession>
<proteinExistence type="predicted"/>
<evidence type="ECO:0000256" key="1">
    <source>
        <dbReference type="SAM" id="MobiDB-lite"/>
    </source>
</evidence>
<evidence type="ECO:0000313" key="3">
    <source>
        <dbReference type="Proteomes" id="UP000287651"/>
    </source>
</evidence>
<feature type="compositionally biased region" description="Polar residues" evidence="1">
    <location>
        <begin position="58"/>
        <end position="70"/>
    </location>
</feature>
<sequence length="70" mass="7469">MHRSGINDVIGSGADTVSRLGRDRGSSARPSLRPHDAGCRSIWQQAPHRPARVGPRVASSSFEVTSTNTT</sequence>
<reference evidence="3" key="1">
    <citation type="journal article" date="2014" name="Agronomy (Basel)">
        <title>A Draft Genome Sequence for Ensete ventricosum, the Drought-Tolerant Tree Against Hunger.</title>
        <authorList>
            <person name="Harrison J."/>
            <person name="Moore K.A."/>
            <person name="Paszkiewicz K."/>
            <person name="Jones T."/>
            <person name="Grant M."/>
            <person name="Ambacheew D."/>
            <person name="Muzemil S."/>
            <person name="Studholme D.J."/>
        </authorList>
    </citation>
    <scope>NUCLEOTIDE SEQUENCE [LARGE SCALE GENOMIC DNA]</scope>
</reference>
<organism evidence="2 3">
    <name type="scientific">Ensete ventricosum</name>
    <name type="common">Abyssinian banana</name>
    <name type="synonym">Musa ensete</name>
    <dbReference type="NCBI Taxonomy" id="4639"/>
    <lineage>
        <taxon>Eukaryota</taxon>
        <taxon>Viridiplantae</taxon>
        <taxon>Streptophyta</taxon>
        <taxon>Embryophyta</taxon>
        <taxon>Tracheophyta</taxon>
        <taxon>Spermatophyta</taxon>
        <taxon>Magnoliopsida</taxon>
        <taxon>Liliopsida</taxon>
        <taxon>Zingiberales</taxon>
        <taxon>Musaceae</taxon>
        <taxon>Ensete</taxon>
    </lineage>
</organism>
<dbReference type="EMBL" id="AMZH03008493">
    <property type="protein sequence ID" value="RRT58814.1"/>
    <property type="molecule type" value="Genomic_DNA"/>
</dbReference>
<dbReference type="AlphaFoldDB" id="A0A426Z4B6"/>
<gene>
    <name evidence="2" type="ORF">B296_00013654</name>
</gene>
<evidence type="ECO:0000313" key="2">
    <source>
        <dbReference type="EMBL" id="RRT58814.1"/>
    </source>
</evidence>
<name>A0A426Z4B6_ENSVE</name>
<protein>
    <submittedName>
        <fullName evidence="2">Uncharacterized protein</fullName>
    </submittedName>
</protein>
<dbReference type="Proteomes" id="UP000287651">
    <property type="component" value="Unassembled WGS sequence"/>
</dbReference>
<feature type="region of interest" description="Disordered" evidence="1">
    <location>
        <begin position="1"/>
        <end position="70"/>
    </location>
</feature>
<comment type="caution">
    <text evidence="2">The sequence shown here is derived from an EMBL/GenBank/DDBJ whole genome shotgun (WGS) entry which is preliminary data.</text>
</comment>